<comment type="caution">
    <text evidence="2">The sequence shown here is derived from an EMBL/GenBank/DDBJ whole genome shotgun (WGS) entry which is preliminary data.</text>
</comment>
<evidence type="ECO:0000256" key="1">
    <source>
        <dbReference type="SAM" id="MobiDB-lite"/>
    </source>
</evidence>
<gene>
    <name evidence="2" type="ORF">C1645_825273</name>
</gene>
<accession>A0A397SSJ9</accession>
<feature type="region of interest" description="Disordered" evidence="1">
    <location>
        <begin position="39"/>
        <end position="68"/>
    </location>
</feature>
<protein>
    <submittedName>
        <fullName evidence="2">Uncharacterized protein</fullName>
    </submittedName>
</protein>
<dbReference type="OrthoDB" id="10369286at2759"/>
<sequence>MVVSLGLGYDKSTESDILLLDISNNEEYVWMTLFNSTAPKSISQPPSSPPPSSSHHHPPHHPPYHQIQ</sequence>
<feature type="compositionally biased region" description="Basic residues" evidence="1">
    <location>
        <begin position="54"/>
        <end position="68"/>
    </location>
</feature>
<proteinExistence type="predicted"/>
<dbReference type="EMBL" id="QKYT01000231">
    <property type="protein sequence ID" value="RIA89140.1"/>
    <property type="molecule type" value="Genomic_DNA"/>
</dbReference>
<evidence type="ECO:0000313" key="3">
    <source>
        <dbReference type="Proteomes" id="UP000265703"/>
    </source>
</evidence>
<dbReference type="AlphaFoldDB" id="A0A397SSJ9"/>
<organism evidence="2 3">
    <name type="scientific">Glomus cerebriforme</name>
    <dbReference type="NCBI Taxonomy" id="658196"/>
    <lineage>
        <taxon>Eukaryota</taxon>
        <taxon>Fungi</taxon>
        <taxon>Fungi incertae sedis</taxon>
        <taxon>Mucoromycota</taxon>
        <taxon>Glomeromycotina</taxon>
        <taxon>Glomeromycetes</taxon>
        <taxon>Glomerales</taxon>
        <taxon>Glomeraceae</taxon>
        <taxon>Glomus</taxon>
    </lineage>
</organism>
<keyword evidence="3" id="KW-1185">Reference proteome</keyword>
<name>A0A397SSJ9_9GLOM</name>
<dbReference type="Proteomes" id="UP000265703">
    <property type="component" value="Unassembled WGS sequence"/>
</dbReference>
<evidence type="ECO:0000313" key="2">
    <source>
        <dbReference type="EMBL" id="RIA89140.1"/>
    </source>
</evidence>
<reference evidence="2 3" key="1">
    <citation type="submission" date="2018-06" db="EMBL/GenBank/DDBJ databases">
        <title>Comparative genomics reveals the genomic features of Rhizophagus irregularis, R. cerebriforme, R. diaphanum and Gigaspora rosea, and their symbiotic lifestyle signature.</title>
        <authorList>
            <person name="Morin E."/>
            <person name="San Clemente H."/>
            <person name="Chen E.C.H."/>
            <person name="De La Providencia I."/>
            <person name="Hainaut M."/>
            <person name="Kuo A."/>
            <person name="Kohler A."/>
            <person name="Murat C."/>
            <person name="Tang N."/>
            <person name="Roy S."/>
            <person name="Loubradou J."/>
            <person name="Henrissat B."/>
            <person name="Grigoriev I.V."/>
            <person name="Corradi N."/>
            <person name="Roux C."/>
            <person name="Martin F.M."/>
        </authorList>
    </citation>
    <scope>NUCLEOTIDE SEQUENCE [LARGE SCALE GENOMIC DNA]</scope>
    <source>
        <strain evidence="2 3">DAOM 227022</strain>
    </source>
</reference>